<keyword evidence="3 6" id="KW-0812">Transmembrane</keyword>
<dbReference type="Proteomes" id="UP001174677">
    <property type="component" value="Chromosome 8"/>
</dbReference>
<feature type="transmembrane region" description="Helical" evidence="6">
    <location>
        <begin position="197"/>
        <end position="221"/>
    </location>
</feature>
<feature type="transmembrane region" description="Helical" evidence="6">
    <location>
        <begin position="296"/>
        <end position="315"/>
    </location>
</feature>
<feature type="transmembrane region" description="Helical" evidence="6">
    <location>
        <begin position="336"/>
        <end position="358"/>
    </location>
</feature>
<evidence type="ECO:0000256" key="2">
    <source>
        <dbReference type="ARBA" id="ARBA00010199"/>
    </source>
</evidence>
<keyword evidence="9" id="KW-1185">Reference proteome</keyword>
<organism evidence="8 9">
    <name type="scientific">Hevea brasiliensis</name>
    <name type="common">Para rubber tree</name>
    <name type="synonym">Siphonia brasiliensis</name>
    <dbReference type="NCBI Taxonomy" id="3981"/>
    <lineage>
        <taxon>Eukaryota</taxon>
        <taxon>Viridiplantae</taxon>
        <taxon>Streptophyta</taxon>
        <taxon>Embryophyta</taxon>
        <taxon>Tracheophyta</taxon>
        <taxon>Spermatophyta</taxon>
        <taxon>Magnoliopsida</taxon>
        <taxon>eudicotyledons</taxon>
        <taxon>Gunneridae</taxon>
        <taxon>Pentapetalae</taxon>
        <taxon>rosids</taxon>
        <taxon>fabids</taxon>
        <taxon>Malpighiales</taxon>
        <taxon>Euphorbiaceae</taxon>
        <taxon>Crotonoideae</taxon>
        <taxon>Micrandreae</taxon>
        <taxon>Hevea</taxon>
    </lineage>
</organism>
<feature type="transmembrane region" description="Helical" evidence="6">
    <location>
        <begin position="484"/>
        <end position="504"/>
    </location>
</feature>
<dbReference type="InterPro" id="IPR002528">
    <property type="entry name" value="MATE_fam"/>
</dbReference>
<evidence type="ECO:0000256" key="1">
    <source>
        <dbReference type="ARBA" id="ARBA00004141"/>
    </source>
</evidence>
<evidence type="ECO:0000256" key="4">
    <source>
        <dbReference type="ARBA" id="ARBA00022989"/>
    </source>
</evidence>
<feature type="transmembrane region" description="Helical" evidence="6">
    <location>
        <begin position="510"/>
        <end position="529"/>
    </location>
</feature>
<dbReference type="InterPro" id="IPR044644">
    <property type="entry name" value="DinF-like"/>
</dbReference>
<evidence type="ECO:0000256" key="6">
    <source>
        <dbReference type="RuleBase" id="RU004914"/>
    </source>
</evidence>
<feature type="transmembrane region" description="Helical" evidence="6">
    <location>
        <begin position="414"/>
        <end position="437"/>
    </location>
</feature>
<feature type="transmembrane region" description="Helical" evidence="6">
    <location>
        <begin position="270"/>
        <end position="290"/>
    </location>
</feature>
<evidence type="ECO:0000256" key="7">
    <source>
        <dbReference type="SAM" id="MobiDB-lite"/>
    </source>
</evidence>
<feature type="region of interest" description="Disordered" evidence="7">
    <location>
        <begin position="141"/>
        <end position="190"/>
    </location>
</feature>
<protein>
    <recommendedName>
        <fullName evidence="6">Protein DETOXIFICATION</fullName>
    </recommendedName>
    <alternativeName>
        <fullName evidence="6">Multidrug and toxic compound extrusion protein</fullName>
    </alternativeName>
</protein>
<proteinExistence type="inferred from homology"/>
<sequence length="547" mass="58602">MAEDSALQLTERKWKMPLLIFFRDARLIFKMDELGSEILRIAVPAAMALAADPIASLIDTAFVGHLGPVEIAAVGVSIAIFNQASKVTIFPLVSITTSFVAEEDTVQKISNEPQKGEDLEKKDSAKTCEMKELVPEDVMLENLEKGSAKDPEKKDSIPEDDCNADTCKSPTIAEGKSVKEKPNNNKKGRRHIPSASTALIVGGILGLVQAIFLIFCAKPLLSIMGVKSGSPMLTPARKYLTLRSLGSPAVLLSLAMQGVFRGFKDTKTPLYATVIGDVANIILDPIFIFVCRLGVSGAAIAHVLSQYLISLILLWRLMKKIDLLPPSLKDLQFGRFLKNGFLLLARVIAATICVTLAASRAARLGSTPMAAFQVCLQVWLTSSLLADGLAVAGQAIIACAFAEKDYQKATTAGTRVLQMSFVLGLGLAVVVGLGLHFGDGIFSKDPDVLHIISIGIPFVAATQPINSIAFVFDGVNFGASDFAYSAYSMVLVAIASIATIFVLSKTGGFVGIWIALTIFMGLRTFAGVWRMGTGTGPWSFLRGRMLP</sequence>
<keyword evidence="5 6" id="KW-0472">Membrane</keyword>
<evidence type="ECO:0000256" key="3">
    <source>
        <dbReference type="ARBA" id="ARBA00022692"/>
    </source>
</evidence>
<feature type="transmembrane region" description="Helical" evidence="6">
    <location>
        <begin position="241"/>
        <end position="263"/>
    </location>
</feature>
<feature type="transmembrane region" description="Helical" evidence="6">
    <location>
        <begin position="378"/>
        <end position="402"/>
    </location>
</feature>
<evidence type="ECO:0000313" key="9">
    <source>
        <dbReference type="Proteomes" id="UP001174677"/>
    </source>
</evidence>
<comment type="similarity">
    <text evidence="2 6">Belongs to the multi antimicrobial extrusion (MATE) (TC 2.A.66.1) family.</text>
</comment>
<feature type="compositionally biased region" description="Basic and acidic residues" evidence="7">
    <location>
        <begin position="142"/>
        <end position="157"/>
    </location>
</feature>
<comment type="caution">
    <text evidence="8">The sequence shown here is derived from an EMBL/GenBank/DDBJ whole genome shotgun (WGS) entry which is preliminary data.</text>
</comment>
<evidence type="ECO:0000313" key="8">
    <source>
        <dbReference type="EMBL" id="KAJ9174493.1"/>
    </source>
</evidence>
<comment type="subcellular location">
    <subcellularLocation>
        <location evidence="1">Membrane</location>
        <topology evidence="1">Multi-pass membrane protein</topology>
    </subcellularLocation>
</comment>
<dbReference type="CDD" id="cd13136">
    <property type="entry name" value="MATE_DinF_like"/>
    <property type="match status" value="1"/>
</dbReference>
<dbReference type="EMBL" id="JARPOI010000008">
    <property type="protein sequence ID" value="KAJ9174493.1"/>
    <property type="molecule type" value="Genomic_DNA"/>
</dbReference>
<gene>
    <name evidence="8" type="ORF">P3X46_013131</name>
</gene>
<name>A0ABQ9M4D6_HEVBR</name>
<feature type="transmembrane region" description="Helical" evidence="6">
    <location>
        <begin position="449"/>
        <end position="472"/>
    </location>
</feature>
<reference evidence="8 9" key="1">
    <citation type="journal article" date="2023" name="Plant Biotechnol. J.">
        <title>Chromosome-level wild Hevea brasiliensis genome provides new tools for genomic-assisted breeding and valuable loci to elevate rubber yield.</title>
        <authorList>
            <person name="Cheng H."/>
            <person name="Song X."/>
            <person name="Hu Y."/>
            <person name="Wu T."/>
            <person name="Yang Q."/>
            <person name="An Z."/>
            <person name="Feng S."/>
            <person name="Deng Z."/>
            <person name="Wu W."/>
            <person name="Zeng X."/>
            <person name="Tu M."/>
            <person name="Wang X."/>
            <person name="Huang H."/>
        </authorList>
    </citation>
    <scope>NUCLEOTIDE SEQUENCE [LARGE SCALE GENOMIC DNA]</scope>
    <source>
        <strain evidence="8">MT/VB/25A 57/8</strain>
    </source>
</reference>
<evidence type="ECO:0000256" key="5">
    <source>
        <dbReference type="ARBA" id="ARBA00023136"/>
    </source>
</evidence>
<accession>A0ABQ9M4D6</accession>
<dbReference type="PANTHER" id="PTHR42893">
    <property type="entry name" value="PROTEIN DETOXIFICATION 44, CHLOROPLASTIC-RELATED"/>
    <property type="match status" value="1"/>
</dbReference>
<dbReference type="PANTHER" id="PTHR42893:SF11">
    <property type="entry name" value="PROTEIN DETOXIFICATION 43"/>
    <property type="match status" value="1"/>
</dbReference>
<dbReference type="NCBIfam" id="TIGR00797">
    <property type="entry name" value="matE"/>
    <property type="match status" value="1"/>
</dbReference>
<dbReference type="Pfam" id="PF01554">
    <property type="entry name" value="MatE"/>
    <property type="match status" value="2"/>
</dbReference>
<keyword evidence="4 6" id="KW-1133">Transmembrane helix</keyword>